<gene>
    <name evidence="2" type="ORF">CKF48_08300</name>
</gene>
<dbReference type="InterPro" id="IPR011048">
    <property type="entry name" value="Haem_d1_sf"/>
</dbReference>
<dbReference type="FunFam" id="2.130.10.10:FF:000306">
    <property type="entry name" value="3-carboxymuconate cyclase"/>
    <property type="match status" value="1"/>
</dbReference>
<dbReference type="InterPro" id="IPR019405">
    <property type="entry name" value="Lactonase_7-beta_prop"/>
</dbReference>
<dbReference type="EMBL" id="CP022983">
    <property type="protein sequence ID" value="ASV67321.1"/>
    <property type="molecule type" value="Genomic_DNA"/>
</dbReference>
<reference evidence="2 3" key="1">
    <citation type="submission" date="2017-08" db="EMBL/GenBank/DDBJ databases">
        <title>Complete Genome Sequence of Bacillus kochii Oregon-R-modENCODE STRAIN BDGP4, isolated from Drosophila melanogaster gut.</title>
        <authorList>
            <person name="Wan K.H."/>
            <person name="Yu C."/>
            <person name="Park S."/>
            <person name="Hammonds A.S."/>
            <person name="Booth B.W."/>
            <person name="Celniker S.E."/>
        </authorList>
    </citation>
    <scope>NUCLEOTIDE SEQUENCE [LARGE SCALE GENOMIC DNA]</scope>
    <source>
        <strain evidence="2 3">BDGP4</strain>
    </source>
</reference>
<accession>A0A248TGL2</accession>
<comment type="similarity">
    <text evidence="1">Belongs to the cycloisomerase 2 family.</text>
</comment>
<protein>
    <submittedName>
        <fullName evidence="2">6-phosphogluconolactonase</fullName>
    </submittedName>
</protein>
<dbReference type="SUPFAM" id="SSF51004">
    <property type="entry name" value="C-terminal (heme d1) domain of cytochrome cd1-nitrite reductase"/>
    <property type="match status" value="1"/>
</dbReference>
<dbReference type="PANTHER" id="PTHR30344">
    <property type="entry name" value="6-PHOSPHOGLUCONOLACTONASE-RELATED"/>
    <property type="match status" value="1"/>
</dbReference>
<name>A0A248TGL2_9BACI</name>
<dbReference type="Proteomes" id="UP000215137">
    <property type="component" value="Chromosome"/>
</dbReference>
<keyword evidence="3" id="KW-1185">Reference proteome</keyword>
<dbReference type="AlphaFoldDB" id="A0A248TGL2"/>
<organism evidence="2 3">
    <name type="scientific">Cytobacillus kochii</name>
    <dbReference type="NCBI Taxonomy" id="859143"/>
    <lineage>
        <taxon>Bacteria</taxon>
        <taxon>Bacillati</taxon>
        <taxon>Bacillota</taxon>
        <taxon>Bacilli</taxon>
        <taxon>Bacillales</taxon>
        <taxon>Bacillaceae</taxon>
        <taxon>Cytobacillus</taxon>
    </lineage>
</organism>
<dbReference type="Gene3D" id="2.130.10.10">
    <property type="entry name" value="YVTN repeat-like/Quinoprotein amine dehydrogenase"/>
    <property type="match status" value="1"/>
</dbReference>
<dbReference type="Pfam" id="PF10282">
    <property type="entry name" value="Lactonase"/>
    <property type="match status" value="1"/>
</dbReference>
<dbReference type="GO" id="GO:0005829">
    <property type="term" value="C:cytosol"/>
    <property type="evidence" value="ECO:0007669"/>
    <property type="project" value="TreeGrafter"/>
</dbReference>
<dbReference type="PANTHER" id="PTHR30344:SF1">
    <property type="entry name" value="6-PHOSPHOGLUCONOLACTONASE"/>
    <property type="match status" value="1"/>
</dbReference>
<sequence>MTSTTYTGYVGTYTKKDSQGIYSFHLEDDQIKNIELAAKLENPTYLTISSNQSHLYAVMKEGDLGGVAAYELDSRHSGLTLLNKHLSPGASPCHVSLDPKSQYLLSANYHKGTVDYYSLLQNGEIKNLLTSKEIHGSGPHERQEKPHTHFAGLTPDEKYVVAVDLGADEIILFRRDGDKLTKHFTLATQPGSGPRHITFHPNGKWAYCMTELSSEIIALQYDTEKGELKEISYYKTIPEDFLENNQGSAIHLSQDGKFLYAGNRGHNSIAIFAVAEDRLHITFVAHTSTYGDWPRDFVLDPTEEYLIAANERSNNLTLFKREAESGLLQLLQQNVPVPEPVCVKFLPQQL</sequence>
<evidence type="ECO:0000313" key="2">
    <source>
        <dbReference type="EMBL" id="ASV67321.1"/>
    </source>
</evidence>
<evidence type="ECO:0000313" key="3">
    <source>
        <dbReference type="Proteomes" id="UP000215137"/>
    </source>
</evidence>
<dbReference type="InterPro" id="IPR015943">
    <property type="entry name" value="WD40/YVTN_repeat-like_dom_sf"/>
</dbReference>
<evidence type="ECO:0000256" key="1">
    <source>
        <dbReference type="ARBA" id="ARBA00005564"/>
    </source>
</evidence>
<dbReference type="InterPro" id="IPR050282">
    <property type="entry name" value="Cycloisomerase_2"/>
</dbReference>
<dbReference type="OrthoDB" id="9790815at2"/>
<proteinExistence type="inferred from homology"/>
<dbReference type="KEGG" id="bko:CKF48_08300"/>
<dbReference type="GO" id="GO:0017057">
    <property type="term" value="F:6-phosphogluconolactonase activity"/>
    <property type="evidence" value="ECO:0007669"/>
    <property type="project" value="TreeGrafter"/>
</dbReference>
<dbReference type="RefSeq" id="WP_095370895.1">
    <property type="nucleotide sequence ID" value="NZ_CP022983.1"/>
</dbReference>